<dbReference type="InterPro" id="IPR001763">
    <property type="entry name" value="Rhodanese-like_dom"/>
</dbReference>
<evidence type="ECO:0000313" key="3">
    <source>
        <dbReference type="Proteomes" id="UP000321629"/>
    </source>
</evidence>
<dbReference type="Gene3D" id="3.40.250.10">
    <property type="entry name" value="Rhodanese-like domain"/>
    <property type="match status" value="1"/>
</dbReference>
<name>A0A5C7DUW6_9BACT</name>
<proteinExistence type="predicted"/>
<dbReference type="Proteomes" id="UP000321629">
    <property type="component" value="Unassembled WGS sequence"/>
</dbReference>
<organism evidence="2 3">
    <name type="scientific">Campylobacter volucris</name>
    <dbReference type="NCBI Taxonomy" id="1031542"/>
    <lineage>
        <taxon>Bacteria</taxon>
        <taxon>Pseudomonadati</taxon>
        <taxon>Campylobacterota</taxon>
        <taxon>Epsilonproteobacteria</taxon>
        <taxon>Campylobacterales</taxon>
        <taxon>Campylobacteraceae</taxon>
        <taxon>Campylobacter</taxon>
    </lineage>
</organism>
<dbReference type="PROSITE" id="PS50206">
    <property type="entry name" value="RHODANESE_3"/>
    <property type="match status" value="1"/>
</dbReference>
<dbReference type="InterPro" id="IPR036873">
    <property type="entry name" value="Rhodanese-like_dom_sf"/>
</dbReference>
<dbReference type="EMBL" id="VOWJ01000031">
    <property type="protein sequence ID" value="TXE86331.1"/>
    <property type="molecule type" value="Genomic_DNA"/>
</dbReference>
<reference evidence="2 3" key="1">
    <citation type="submission" date="2019-07" db="EMBL/GenBank/DDBJ databases">
        <title>Rapid identification of Enteric Bacteria from Whole Genome Sequences (WGS) using Average Nucleotide Identity (ANI).</title>
        <authorList>
            <person name="Lane C."/>
        </authorList>
    </citation>
    <scope>NUCLEOTIDE SEQUENCE [LARGE SCALE GENOMIC DNA]</scope>
    <source>
        <strain evidence="2 3">2016D-0084</strain>
    </source>
</reference>
<accession>A0A5C7DUW6</accession>
<comment type="caution">
    <text evidence="2">The sequence shown here is derived from an EMBL/GenBank/DDBJ whole genome shotgun (WGS) entry which is preliminary data.</text>
</comment>
<dbReference type="AlphaFoldDB" id="A0A5C7DUW6"/>
<dbReference type="RefSeq" id="WP_147555950.1">
    <property type="nucleotide sequence ID" value="NZ_VOWJ01000031.1"/>
</dbReference>
<protein>
    <submittedName>
        <fullName evidence="2">Rhodanese-like domain-containing protein</fullName>
    </submittedName>
</protein>
<sequence length="109" mass="12159">MKNIAVSKDILKDYCIIDVRTPSEWKNGIVENAKLIMLCDDNGLLNQNFIEEFKNTIDYKNQNIAFICATGSRSKHTALMIEDVLGVECTNLDGGMVALLSQGYEAIKN</sequence>
<dbReference type="SUPFAM" id="SSF52821">
    <property type="entry name" value="Rhodanese/Cell cycle control phosphatase"/>
    <property type="match status" value="1"/>
</dbReference>
<feature type="domain" description="Rhodanese" evidence="1">
    <location>
        <begin position="10"/>
        <end position="108"/>
    </location>
</feature>
<gene>
    <name evidence="2" type="ORF">FPD38_06700</name>
</gene>
<evidence type="ECO:0000259" key="1">
    <source>
        <dbReference type="PROSITE" id="PS50206"/>
    </source>
</evidence>
<evidence type="ECO:0000313" key="2">
    <source>
        <dbReference type="EMBL" id="TXE86331.1"/>
    </source>
</evidence>
<dbReference type="CDD" id="cd00158">
    <property type="entry name" value="RHOD"/>
    <property type="match status" value="1"/>
</dbReference>
<dbReference type="Pfam" id="PF00581">
    <property type="entry name" value="Rhodanese"/>
    <property type="match status" value="1"/>
</dbReference>